<dbReference type="InterPro" id="IPR013126">
    <property type="entry name" value="Hsp_70_fam"/>
</dbReference>
<proteinExistence type="predicted"/>
<comment type="caution">
    <text evidence="5">The sequence shown here is derived from an EMBL/GenBank/DDBJ whole genome shotgun (WGS) entry which is preliminary data.</text>
</comment>
<evidence type="ECO:0000256" key="1">
    <source>
        <dbReference type="ARBA" id="ARBA00022741"/>
    </source>
</evidence>
<evidence type="ECO:0000313" key="5">
    <source>
        <dbReference type="EMBL" id="KAK8867221.1"/>
    </source>
</evidence>
<gene>
    <name evidence="5" type="ORF">M9Y10_010198</name>
</gene>
<dbReference type="InterPro" id="IPR043129">
    <property type="entry name" value="ATPase_NBD"/>
</dbReference>
<dbReference type="PANTHER" id="PTHR45639">
    <property type="entry name" value="HSC70CB, ISOFORM G-RELATED"/>
    <property type="match status" value="1"/>
</dbReference>
<dbReference type="EMBL" id="JAPFFF010000015">
    <property type="protein sequence ID" value="KAK8867221.1"/>
    <property type="molecule type" value="Genomic_DNA"/>
</dbReference>
<evidence type="ECO:0008006" key="7">
    <source>
        <dbReference type="Google" id="ProtNLM"/>
    </source>
</evidence>
<organism evidence="5 6">
    <name type="scientific">Tritrichomonas musculus</name>
    <dbReference type="NCBI Taxonomy" id="1915356"/>
    <lineage>
        <taxon>Eukaryota</taxon>
        <taxon>Metamonada</taxon>
        <taxon>Parabasalia</taxon>
        <taxon>Tritrichomonadida</taxon>
        <taxon>Tritrichomonadidae</taxon>
        <taxon>Tritrichomonas</taxon>
    </lineage>
</organism>
<dbReference type="SUPFAM" id="SSF53067">
    <property type="entry name" value="Actin-like ATPase domain"/>
    <property type="match status" value="2"/>
</dbReference>
<feature type="coiled-coil region" evidence="4">
    <location>
        <begin position="566"/>
        <end position="631"/>
    </location>
</feature>
<dbReference type="PANTHER" id="PTHR45639:SF3">
    <property type="entry name" value="HYPOXIA UP-REGULATED PROTEIN 1"/>
    <property type="match status" value="1"/>
</dbReference>
<keyword evidence="3" id="KW-0143">Chaperone</keyword>
<name>A0ABR2ISC2_9EUKA</name>
<evidence type="ECO:0000256" key="3">
    <source>
        <dbReference type="ARBA" id="ARBA00023186"/>
    </source>
</evidence>
<keyword evidence="6" id="KW-1185">Reference proteome</keyword>
<reference evidence="5 6" key="1">
    <citation type="submission" date="2024-04" db="EMBL/GenBank/DDBJ databases">
        <title>Tritrichomonas musculus Genome.</title>
        <authorList>
            <person name="Alves-Ferreira E."/>
            <person name="Grigg M."/>
            <person name="Lorenzi H."/>
            <person name="Galac M."/>
        </authorList>
    </citation>
    <scope>NUCLEOTIDE SEQUENCE [LARGE SCALE GENOMIC DNA]</scope>
    <source>
        <strain evidence="5 6">EAF2021</strain>
    </source>
</reference>
<dbReference type="Proteomes" id="UP001470230">
    <property type="component" value="Unassembled WGS sequence"/>
</dbReference>
<keyword evidence="2" id="KW-0067">ATP-binding</keyword>
<evidence type="ECO:0000256" key="4">
    <source>
        <dbReference type="SAM" id="Coils"/>
    </source>
</evidence>
<dbReference type="Pfam" id="PF00012">
    <property type="entry name" value="HSP70"/>
    <property type="match status" value="1"/>
</dbReference>
<protein>
    <recommendedName>
        <fullName evidence="7">Heat shock protein 70</fullName>
    </recommendedName>
</protein>
<dbReference type="PRINTS" id="PR00301">
    <property type="entry name" value="HEATSHOCK70"/>
</dbReference>
<keyword evidence="1" id="KW-0547">Nucleotide-binding</keyword>
<dbReference type="Gene3D" id="3.30.420.40">
    <property type="match status" value="2"/>
</dbReference>
<dbReference type="Gene3D" id="3.90.640.10">
    <property type="entry name" value="Actin, Chain A, domain 4"/>
    <property type="match status" value="1"/>
</dbReference>
<dbReference type="Gene3D" id="3.30.30.30">
    <property type="match status" value="1"/>
</dbReference>
<evidence type="ECO:0000256" key="2">
    <source>
        <dbReference type="ARBA" id="ARBA00022840"/>
    </source>
</evidence>
<evidence type="ECO:0000313" key="6">
    <source>
        <dbReference type="Proteomes" id="UP001470230"/>
    </source>
</evidence>
<accession>A0ABR2ISC2</accession>
<keyword evidence="4" id="KW-0175">Coiled coil</keyword>
<sequence>MKIIGIDFGTSCNKVACFDEYGLKIMHNNHRNSNTPSVALLIDENKWIFGEQAVKESQKNQEQLIYNTKNMLGRNFEDSIIQNLKNSCNFGIEKDDNNIKIIIKVDNKQYHFTPLEITEKILTNLLKVTKLYSYISDSMIVISIPTLYTKKQTNELTQVCKSAKFQNFTFKKEPVLAAIAYLSNIKLDLSQQQNIAVFNFGMQYIEFSIIKIHDNAYELLTEQNENINSKQIDLNIYKYILSKMKTKYPEKNDFFDRPNIQSKLLQKCEEAKITLSELDNANIVIDYDKQNKLYYTLTIREFNDINSQIFIDINETLNTAIIKADIQTKDINHLFLVGGCTLTREIQNILREKIGREPSPFVDPREAVALGACIAGIAISNKKNISEKSVVDILIQPEENNFKKQMKYGLENAKSPIKKKNNLEIAFNSYFYADDEKPKSNTSSDNQLKIILRKLVAMLTELYGNEKAKKILKISKNELDQPVSDILLCIGAIQQYYKAEIKKVSYDKIDFCCFINDISKALFDYFHKFDDIFKYGFQKDFVEKCRKLKESFIEIKDQKYNLERKNNLYDSDIKKYEGQIDRLEKHNYSLKQEIFAIKKKCNQLETENHKIASLERKYNELEKEEKGIIALVCNTFNDIINPNVYSSNTVLFKCYINEIKGKIKRLSKSDEEIRKLVDANQYQPTLDAVKSYIETCKSYSYLNSYI</sequence>